<protein>
    <submittedName>
        <fullName evidence="1">Uncharacterized protein</fullName>
    </submittedName>
</protein>
<comment type="caution">
    <text evidence="1">The sequence shown here is derived from an EMBL/GenBank/DDBJ whole genome shotgun (WGS) entry which is preliminary data.</text>
</comment>
<reference evidence="1" key="1">
    <citation type="submission" date="2018-11" db="EMBL/GenBank/DDBJ databases">
        <title>The sequence and de novo assembly of Larimichthys crocea genome using PacBio and Hi-C technologies.</title>
        <authorList>
            <person name="Xu P."/>
            <person name="Chen B."/>
            <person name="Zhou Z."/>
            <person name="Ke Q."/>
            <person name="Wu Y."/>
            <person name="Bai H."/>
            <person name="Pu F."/>
        </authorList>
    </citation>
    <scope>NUCLEOTIDE SEQUENCE</scope>
    <source>
        <tissue evidence="1">Muscle</tissue>
    </source>
</reference>
<organism evidence="1 2">
    <name type="scientific">Larimichthys crocea</name>
    <name type="common">Large yellow croaker</name>
    <name type="synonym">Pseudosciaena crocea</name>
    <dbReference type="NCBI Taxonomy" id="215358"/>
    <lineage>
        <taxon>Eukaryota</taxon>
        <taxon>Metazoa</taxon>
        <taxon>Chordata</taxon>
        <taxon>Craniata</taxon>
        <taxon>Vertebrata</taxon>
        <taxon>Euteleostomi</taxon>
        <taxon>Actinopterygii</taxon>
        <taxon>Neopterygii</taxon>
        <taxon>Teleostei</taxon>
        <taxon>Neoteleostei</taxon>
        <taxon>Acanthomorphata</taxon>
        <taxon>Eupercaria</taxon>
        <taxon>Sciaenidae</taxon>
        <taxon>Larimichthys</taxon>
    </lineage>
</organism>
<accession>A0ACD3R6P5</accession>
<evidence type="ECO:0000313" key="2">
    <source>
        <dbReference type="Proteomes" id="UP000793456"/>
    </source>
</evidence>
<evidence type="ECO:0000313" key="1">
    <source>
        <dbReference type="EMBL" id="TMS15065.1"/>
    </source>
</evidence>
<dbReference type="EMBL" id="CM011682">
    <property type="protein sequence ID" value="TMS15065.1"/>
    <property type="molecule type" value="Genomic_DNA"/>
</dbReference>
<dbReference type="Proteomes" id="UP000793456">
    <property type="component" value="Chromosome IX"/>
</dbReference>
<sequence length="136" mass="15595">MNHLEGQSSVSTERAVLLGKLTQNRSRNEGKVEMVGWKRQTRWEESGELEEGERPSSNSISSSASHESSSSDDDVRKEWKKKHKKEKRQAAPEPLEEGELKKHKKKKSRKSRGDREEEEESEGEVEDAKLCALMLF</sequence>
<name>A0ACD3R6P5_LARCR</name>
<gene>
    <name evidence="1" type="ORF">E3U43_021527</name>
</gene>
<keyword evidence="2" id="KW-1185">Reference proteome</keyword>
<proteinExistence type="predicted"/>